<evidence type="ECO:0000256" key="1">
    <source>
        <dbReference type="SAM" id="SignalP"/>
    </source>
</evidence>
<gene>
    <name evidence="2" type="ORF">RS130_20645</name>
</gene>
<organism evidence="2 3">
    <name type="scientific">Paraglaciecola aquimarina</name>
    <dbReference type="NCBI Taxonomy" id="1235557"/>
    <lineage>
        <taxon>Bacteria</taxon>
        <taxon>Pseudomonadati</taxon>
        <taxon>Pseudomonadota</taxon>
        <taxon>Gammaproteobacteria</taxon>
        <taxon>Alteromonadales</taxon>
        <taxon>Alteromonadaceae</taxon>
        <taxon>Paraglaciecola</taxon>
    </lineage>
</organism>
<accession>A0ABU3T1C1</accession>
<evidence type="ECO:0008006" key="4">
    <source>
        <dbReference type="Google" id="ProtNLM"/>
    </source>
</evidence>
<keyword evidence="3" id="KW-1185">Reference proteome</keyword>
<name>A0ABU3T1C1_9ALTE</name>
<evidence type="ECO:0000313" key="2">
    <source>
        <dbReference type="EMBL" id="MDU0355977.1"/>
    </source>
</evidence>
<dbReference type="Proteomes" id="UP001247805">
    <property type="component" value="Unassembled WGS sequence"/>
</dbReference>
<proteinExistence type="predicted"/>
<keyword evidence="1" id="KW-0732">Signal</keyword>
<reference evidence="2 3" key="1">
    <citation type="submission" date="2023-10" db="EMBL/GenBank/DDBJ databases">
        <title>Glaciecola aquimarina strain GGW-M5 nov., isolated from a coastal seawater.</title>
        <authorList>
            <person name="Bayburt H."/>
            <person name="Kim J.M."/>
            <person name="Choi B.J."/>
            <person name="Jeon C.O."/>
        </authorList>
    </citation>
    <scope>NUCLEOTIDE SEQUENCE [LARGE SCALE GENOMIC DNA]</scope>
    <source>
        <strain evidence="2 3">KCTC 32108</strain>
    </source>
</reference>
<feature type="chain" id="PRO_5047415620" description="Lipoprotein" evidence="1">
    <location>
        <begin position="18"/>
        <end position="92"/>
    </location>
</feature>
<feature type="signal peptide" evidence="1">
    <location>
        <begin position="1"/>
        <end position="17"/>
    </location>
</feature>
<dbReference type="EMBL" id="JAWDIO010000002">
    <property type="protein sequence ID" value="MDU0355977.1"/>
    <property type="molecule type" value="Genomic_DNA"/>
</dbReference>
<protein>
    <recommendedName>
        <fullName evidence="4">Lipoprotein</fullName>
    </recommendedName>
</protein>
<sequence>MPHAIFIWLTIALVSCAQFDAPPITKTATTKGQPGDYFVKQISQQKLIHPKQVVAMLQQSDIKSNKKHAYLIKNQQDAATLLLAVSRSRDVS</sequence>
<comment type="caution">
    <text evidence="2">The sequence shown here is derived from an EMBL/GenBank/DDBJ whole genome shotgun (WGS) entry which is preliminary data.</text>
</comment>
<evidence type="ECO:0000313" key="3">
    <source>
        <dbReference type="Proteomes" id="UP001247805"/>
    </source>
</evidence>
<dbReference type="RefSeq" id="WP_316027488.1">
    <property type="nucleotide sequence ID" value="NZ_JAWDIO010000002.1"/>
</dbReference>